<name>A0AA40RNA5_STUST</name>
<gene>
    <name evidence="1" type="ORF">G7024_00335</name>
</gene>
<dbReference type="Proteomes" id="UP001138621">
    <property type="component" value="Unassembled WGS sequence"/>
</dbReference>
<protein>
    <submittedName>
        <fullName evidence="1">Uncharacterized protein</fullName>
    </submittedName>
</protein>
<sequence>MQSKKKSLLELREELQECGYSLSLVVDISTSDIELSEGGRLGFVEFGMASVRRLHAAVEKLGDYAEGSLPS</sequence>
<dbReference type="AlphaFoldDB" id="A0AA40RNA5"/>
<evidence type="ECO:0000313" key="1">
    <source>
        <dbReference type="EMBL" id="MBA1302840.1"/>
    </source>
</evidence>
<accession>A0AA40RNA5</accession>
<organism evidence="1 2">
    <name type="scientific">Stutzerimonas stutzeri</name>
    <name type="common">Pseudomonas stutzeri</name>
    <dbReference type="NCBI Taxonomy" id="316"/>
    <lineage>
        <taxon>Bacteria</taxon>
        <taxon>Pseudomonadati</taxon>
        <taxon>Pseudomonadota</taxon>
        <taxon>Gammaproteobacteria</taxon>
        <taxon>Pseudomonadales</taxon>
        <taxon>Pseudomonadaceae</taxon>
        <taxon>Stutzerimonas</taxon>
    </lineage>
</organism>
<evidence type="ECO:0000313" key="2">
    <source>
        <dbReference type="Proteomes" id="UP001138621"/>
    </source>
</evidence>
<comment type="caution">
    <text evidence="1">The sequence shown here is derived from an EMBL/GenBank/DDBJ whole genome shotgun (WGS) entry which is preliminary data.</text>
</comment>
<dbReference type="EMBL" id="JAAMRD010000001">
    <property type="protein sequence ID" value="MBA1302840.1"/>
    <property type="molecule type" value="Genomic_DNA"/>
</dbReference>
<reference evidence="1" key="1">
    <citation type="submission" date="2020-02" db="EMBL/GenBank/DDBJ databases">
        <title>Synteny-based analysis reveals conserved mechanism for high triclosan tolerance in Pseudomonas, as well as instances of horizontal transfer.</title>
        <authorList>
            <person name="Mcfarland A.G."/>
            <person name="Bertucci H.K."/>
            <person name="Litmann E."/>
            <person name="Shen J."/>
            <person name="Huttenhower C."/>
            <person name="Hartmann E.M."/>
        </authorList>
    </citation>
    <scope>NUCLEOTIDE SEQUENCE</scope>
    <source>
        <strain evidence="1">109A1</strain>
    </source>
</reference>
<dbReference type="RefSeq" id="WP_181119298.1">
    <property type="nucleotide sequence ID" value="NZ_JAAMRD010000001.1"/>
</dbReference>
<proteinExistence type="predicted"/>